<evidence type="ECO:0000313" key="2">
    <source>
        <dbReference type="Proteomes" id="UP000799754"/>
    </source>
</evidence>
<proteinExistence type="predicted"/>
<gene>
    <name evidence="1" type="ORF">BU25DRAFT_411028</name>
</gene>
<evidence type="ECO:0000313" key="1">
    <source>
        <dbReference type="EMBL" id="KAF2627427.1"/>
    </source>
</evidence>
<accession>A0ACB6S2R6</accession>
<reference evidence="1" key="1">
    <citation type="journal article" date="2020" name="Stud. Mycol.">
        <title>101 Dothideomycetes genomes: a test case for predicting lifestyles and emergence of pathogens.</title>
        <authorList>
            <person name="Haridas S."/>
            <person name="Albert R."/>
            <person name="Binder M."/>
            <person name="Bloem J."/>
            <person name="Labutti K."/>
            <person name="Salamov A."/>
            <person name="Andreopoulos B."/>
            <person name="Baker S."/>
            <person name="Barry K."/>
            <person name="Bills G."/>
            <person name="Bluhm B."/>
            <person name="Cannon C."/>
            <person name="Castanera R."/>
            <person name="Culley D."/>
            <person name="Daum C."/>
            <person name="Ezra D."/>
            <person name="Gonzalez J."/>
            <person name="Henrissat B."/>
            <person name="Kuo A."/>
            <person name="Liang C."/>
            <person name="Lipzen A."/>
            <person name="Lutzoni F."/>
            <person name="Magnuson J."/>
            <person name="Mondo S."/>
            <person name="Nolan M."/>
            <person name="Ohm R."/>
            <person name="Pangilinan J."/>
            <person name="Park H.-J."/>
            <person name="Ramirez L."/>
            <person name="Alfaro M."/>
            <person name="Sun H."/>
            <person name="Tritt A."/>
            <person name="Yoshinaga Y."/>
            <person name="Zwiers L.-H."/>
            <person name="Turgeon B."/>
            <person name="Goodwin S."/>
            <person name="Spatafora J."/>
            <person name="Crous P."/>
            <person name="Grigoriev I."/>
        </authorList>
    </citation>
    <scope>NUCLEOTIDE SEQUENCE</scope>
    <source>
        <strain evidence="1">CBS 525.71</strain>
    </source>
</reference>
<keyword evidence="2" id="KW-1185">Reference proteome</keyword>
<dbReference type="EMBL" id="MU006717">
    <property type="protein sequence ID" value="KAF2627427.1"/>
    <property type="molecule type" value="Genomic_DNA"/>
</dbReference>
<organism evidence="1 2">
    <name type="scientific">Macroventuria anomochaeta</name>
    <dbReference type="NCBI Taxonomy" id="301207"/>
    <lineage>
        <taxon>Eukaryota</taxon>
        <taxon>Fungi</taxon>
        <taxon>Dikarya</taxon>
        <taxon>Ascomycota</taxon>
        <taxon>Pezizomycotina</taxon>
        <taxon>Dothideomycetes</taxon>
        <taxon>Pleosporomycetidae</taxon>
        <taxon>Pleosporales</taxon>
        <taxon>Pleosporineae</taxon>
        <taxon>Didymellaceae</taxon>
        <taxon>Macroventuria</taxon>
    </lineage>
</organism>
<sequence>MSKRSAISQRGALLLYANDVKTKDRYTGRRLSYLSICLRLTTISLPMTHAPPNDRELAKLNKWIDRHVNFDYLQHRHRIGDLLHTQMIARSVVEFLFLCRKGERLTCREGSLTTSPGVLSIYAQTKALHGLAEPGLSLNTDSLNITRGTIDKRIFVGITTNNGRQVVLRGGCAETCAEATVLFIEALLDTSTRYQTELLKQVEENGELGGKDRHAEGGGSSIFEA</sequence>
<protein>
    <submittedName>
        <fullName evidence="1">Uncharacterized protein</fullName>
    </submittedName>
</protein>
<comment type="caution">
    <text evidence="1">The sequence shown here is derived from an EMBL/GenBank/DDBJ whole genome shotgun (WGS) entry which is preliminary data.</text>
</comment>
<dbReference type="Proteomes" id="UP000799754">
    <property type="component" value="Unassembled WGS sequence"/>
</dbReference>
<name>A0ACB6S2R6_9PLEO</name>